<sequence>MSSRDKDDVEALKYAALEKLPTYNRVHNGIFFDEGIRKEIDIDSLGFQEKKKLLERLVRVTEEDNKRFLLKLKGRIDRVGLDFPTIEVWYEHLNIEALAYAKAEGKEEDEKKRQRNSINFIQRVQLSSKECNFHPKKYNFYFKECNFYLKQRKHFLK</sequence>
<protein>
    <submittedName>
        <fullName evidence="2">Pleiotropic drug resistance protein 1-like</fullName>
    </submittedName>
</protein>
<organism evidence="1 2">
    <name type="scientific">Ananas comosus</name>
    <name type="common">Pineapple</name>
    <name type="synonym">Ananas ananas</name>
    <dbReference type="NCBI Taxonomy" id="4615"/>
    <lineage>
        <taxon>Eukaryota</taxon>
        <taxon>Viridiplantae</taxon>
        <taxon>Streptophyta</taxon>
        <taxon>Embryophyta</taxon>
        <taxon>Tracheophyta</taxon>
        <taxon>Spermatophyta</taxon>
        <taxon>Magnoliopsida</taxon>
        <taxon>Liliopsida</taxon>
        <taxon>Poales</taxon>
        <taxon>Bromeliaceae</taxon>
        <taxon>Bromelioideae</taxon>
        <taxon>Ananas</taxon>
    </lineage>
</organism>
<dbReference type="PANTHER" id="PTHR48040">
    <property type="entry name" value="PLEIOTROPIC DRUG RESISTANCE PROTEIN 1-LIKE ISOFORM X1"/>
    <property type="match status" value="1"/>
</dbReference>
<keyword evidence="1" id="KW-1185">Reference proteome</keyword>
<accession>A0A6P5EP90</accession>
<reference evidence="1" key="1">
    <citation type="journal article" date="2015" name="Nat. Genet.">
        <title>The pineapple genome and the evolution of CAM photosynthesis.</title>
        <authorList>
            <person name="Ming R."/>
            <person name="VanBuren R."/>
            <person name="Wai C.M."/>
            <person name="Tang H."/>
            <person name="Schatz M.C."/>
            <person name="Bowers J.E."/>
            <person name="Lyons E."/>
            <person name="Wang M.L."/>
            <person name="Chen J."/>
            <person name="Biggers E."/>
            <person name="Zhang J."/>
            <person name="Huang L."/>
            <person name="Zhang L."/>
            <person name="Miao W."/>
            <person name="Zhang J."/>
            <person name="Ye Z."/>
            <person name="Miao C."/>
            <person name="Lin Z."/>
            <person name="Wang H."/>
            <person name="Zhou H."/>
            <person name="Yim W.C."/>
            <person name="Priest H.D."/>
            <person name="Zheng C."/>
            <person name="Woodhouse M."/>
            <person name="Edger P.P."/>
            <person name="Guyot R."/>
            <person name="Guo H.B."/>
            <person name="Guo H."/>
            <person name="Zheng G."/>
            <person name="Singh R."/>
            <person name="Sharma A."/>
            <person name="Min X."/>
            <person name="Zheng Y."/>
            <person name="Lee H."/>
            <person name="Gurtowski J."/>
            <person name="Sedlazeck F.J."/>
            <person name="Harkess A."/>
            <person name="McKain M.R."/>
            <person name="Liao Z."/>
            <person name="Fang J."/>
            <person name="Liu J."/>
            <person name="Zhang X."/>
            <person name="Zhang Q."/>
            <person name="Hu W."/>
            <person name="Qin Y."/>
            <person name="Wang K."/>
            <person name="Chen L.Y."/>
            <person name="Shirley N."/>
            <person name="Lin Y.R."/>
            <person name="Liu L.Y."/>
            <person name="Hernandez A.G."/>
            <person name="Wright C.L."/>
            <person name="Bulone V."/>
            <person name="Tuskan G.A."/>
            <person name="Heath K."/>
            <person name="Zee F."/>
            <person name="Moore P.H."/>
            <person name="Sunkar R."/>
            <person name="Leebens-Mack J.H."/>
            <person name="Mockler T."/>
            <person name="Bennetzen J.L."/>
            <person name="Freeling M."/>
            <person name="Sankoff D."/>
            <person name="Paterson A.H."/>
            <person name="Zhu X."/>
            <person name="Yang X."/>
            <person name="Smith J.A."/>
            <person name="Cushman J.C."/>
            <person name="Paull R.E."/>
            <person name="Yu Q."/>
        </authorList>
    </citation>
    <scope>NUCLEOTIDE SEQUENCE [LARGE SCALE GENOMIC DNA]</scope>
    <source>
        <strain evidence="1">cv. F153</strain>
    </source>
</reference>
<dbReference type="RefSeq" id="XP_020085339.1">
    <property type="nucleotide sequence ID" value="XM_020229750.1"/>
</dbReference>
<dbReference type="PANTHER" id="PTHR48040:SF20">
    <property type="entry name" value="PLEIOTROPIC DRUG RESISTANCE PROTEIN 1"/>
    <property type="match status" value="1"/>
</dbReference>
<name>A0A6P5EP90_ANACO</name>
<reference evidence="2" key="2">
    <citation type="submission" date="2025-08" db="UniProtKB">
        <authorList>
            <consortium name="RefSeq"/>
        </authorList>
    </citation>
    <scope>IDENTIFICATION</scope>
    <source>
        <tissue evidence="2">Leaf</tissue>
    </source>
</reference>
<evidence type="ECO:0000313" key="1">
    <source>
        <dbReference type="Proteomes" id="UP000515123"/>
    </source>
</evidence>
<proteinExistence type="predicted"/>
<dbReference type="GeneID" id="109708135"/>
<dbReference type="Proteomes" id="UP000515123">
    <property type="component" value="Linkage group 3"/>
</dbReference>
<gene>
    <name evidence="2" type="primary">LOC109708135</name>
</gene>
<dbReference type="AlphaFoldDB" id="A0A6P5EP90"/>
<evidence type="ECO:0000313" key="2">
    <source>
        <dbReference type="RefSeq" id="XP_020085339.1"/>
    </source>
</evidence>
<dbReference type="OrthoDB" id="783217at2759"/>